<accession>A0A2D4H6M7</accession>
<dbReference type="InterPro" id="IPR042099">
    <property type="entry name" value="ANL_N_sf"/>
</dbReference>
<dbReference type="AlphaFoldDB" id="A0A2D4H6M7"/>
<reference evidence="1" key="2">
    <citation type="submission" date="2017-11" db="EMBL/GenBank/DDBJ databases">
        <title>Coralsnake Venomics: Analyses of Venom Gland Transcriptomes and Proteomes of Six Brazilian Taxa.</title>
        <authorList>
            <person name="Aird S.D."/>
            <person name="Jorge da Silva N."/>
            <person name="Qiu L."/>
            <person name="Villar-Briones A."/>
            <person name="Aparecida-Saddi V."/>
            <person name="Campos-Telles M.P."/>
            <person name="Grau M."/>
            <person name="Mikheyev A.S."/>
        </authorList>
    </citation>
    <scope>NUCLEOTIDE SEQUENCE</scope>
    <source>
        <tissue evidence="1">Venom_gland</tissue>
    </source>
</reference>
<dbReference type="EMBL" id="IACK01002949">
    <property type="protein sequence ID" value="LAA67614.1"/>
    <property type="molecule type" value="Transcribed_RNA"/>
</dbReference>
<proteinExistence type="predicted"/>
<dbReference type="PANTHER" id="PTHR22754">
    <property type="entry name" value="DISCO-INTERACTING PROTEIN 2 DIP2 -RELATED"/>
    <property type="match status" value="1"/>
</dbReference>
<organism evidence="1">
    <name type="scientific">Micrurus lemniscatus lemniscatus</name>
    <dbReference type="NCBI Taxonomy" id="129467"/>
    <lineage>
        <taxon>Eukaryota</taxon>
        <taxon>Metazoa</taxon>
        <taxon>Chordata</taxon>
        <taxon>Craniata</taxon>
        <taxon>Vertebrata</taxon>
        <taxon>Euteleostomi</taxon>
        <taxon>Lepidosauria</taxon>
        <taxon>Squamata</taxon>
        <taxon>Bifurcata</taxon>
        <taxon>Unidentata</taxon>
        <taxon>Episquamata</taxon>
        <taxon>Toxicofera</taxon>
        <taxon>Serpentes</taxon>
        <taxon>Colubroidea</taxon>
        <taxon>Elapidae</taxon>
        <taxon>Elapinae</taxon>
        <taxon>Micrurus</taxon>
    </lineage>
</organism>
<reference evidence="1" key="1">
    <citation type="submission" date="2017-07" db="EMBL/GenBank/DDBJ databases">
        <authorList>
            <person name="Mikheyev A."/>
            <person name="Grau M."/>
        </authorList>
    </citation>
    <scope>NUCLEOTIDE SEQUENCE</scope>
    <source>
        <tissue evidence="1">Venom_gland</tissue>
    </source>
</reference>
<protein>
    <submittedName>
        <fullName evidence="1">Uncharacterized protein</fullName>
    </submittedName>
</protein>
<dbReference type="SUPFAM" id="SSF56801">
    <property type="entry name" value="Acetyl-CoA synthetase-like"/>
    <property type="match status" value="1"/>
</dbReference>
<dbReference type="Gene3D" id="3.40.50.12780">
    <property type="entry name" value="N-terminal domain of ligase-like"/>
    <property type="match status" value="1"/>
</dbReference>
<evidence type="ECO:0000313" key="1">
    <source>
        <dbReference type="EMBL" id="LAA67614.1"/>
    </source>
</evidence>
<dbReference type="PANTHER" id="PTHR22754:SF38">
    <property type="entry name" value="DISCO-INTERACTING PROTEIN 2 HOMOLOG B"/>
    <property type="match status" value="1"/>
</dbReference>
<name>A0A2D4H6M7_MICLE</name>
<sequence>MIVEVSKAACILTNQILMRLLRSREAATAVDVKTWPTIIDTDDLPRKRLPQVYKPPTSEMLAYLDFSVSTTGMLTGVKMSHVSVSALFRAIKLQCELYSSRQIAICLDPYCGLGFALWCLCR</sequence>